<dbReference type="CDD" id="cd04301">
    <property type="entry name" value="NAT_SF"/>
    <property type="match status" value="1"/>
</dbReference>
<reference evidence="4 5" key="1">
    <citation type="submission" date="2020-05" db="EMBL/GenBank/DDBJ databases">
        <title>FDA dAtabase for Regulatory Grade micrObial Sequences (FDA-ARGOS): Supporting development and validation of Infectious Disease Dx tests.</title>
        <authorList>
            <person name="Sproer C."/>
            <person name="Gronow S."/>
            <person name="Severitt S."/>
            <person name="Schroder I."/>
            <person name="Tallon L."/>
            <person name="Sadzewicz L."/>
            <person name="Zhao X."/>
            <person name="Vavikolanu K."/>
            <person name="Mehta A."/>
            <person name="Aluvathingal J."/>
            <person name="Nadendla S."/>
            <person name="Myers T."/>
            <person name="Yan Y."/>
            <person name="Sichtig H."/>
        </authorList>
    </citation>
    <scope>NUCLEOTIDE SEQUENCE [LARGE SCALE GENOMIC DNA]</scope>
    <source>
        <strain evidence="4 5">FDAARGOS_787</strain>
    </source>
</reference>
<feature type="domain" description="N-acetyltransferase" evidence="3">
    <location>
        <begin position="8"/>
        <end position="149"/>
    </location>
</feature>
<accession>A0A6N0JTL8</accession>
<dbReference type="InterPro" id="IPR050832">
    <property type="entry name" value="Bact_Acetyltransf"/>
</dbReference>
<evidence type="ECO:0000259" key="3">
    <source>
        <dbReference type="PROSITE" id="PS51186"/>
    </source>
</evidence>
<gene>
    <name evidence="4" type="ORF">FOC81_29045</name>
</gene>
<protein>
    <submittedName>
        <fullName evidence="4">GNAT family N-acetyltransferase</fullName>
    </submittedName>
</protein>
<name>A0A6N0JTL8_ACHDE</name>
<dbReference type="GO" id="GO:0016747">
    <property type="term" value="F:acyltransferase activity, transferring groups other than amino-acyl groups"/>
    <property type="evidence" value="ECO:0007669"/>
    <property type="project" value="InterPro"/>
</dbReference>
<sequence length="149" mass="16288">MSAAVNYTTGTASEEIILAHLLHCDSAFVPPLSSRVDIKGYAKKIHHTANNFEAWASGELIGLVAVYCNAQNRTGAFITNVSVLSGWHGMGVATQLLRNCVASARDLGFERVELEVDINNIHAHRLYEKFGFLDMNGPAHSRRMAFSLA</sequence>
<dbReference type="PANTHER" id="PTHR43877">
    <property type="entry name" value="AMINOALKYLPHOSPHONATE N-ACETYLTRANSFERASE-RELATED-RELATED"/>
    <property type="match status" value="1"/>
</dbReference>
<evidence type="ECO:0000256" key="1">
    <source>
        <dbReference type="ARBA" id="ARBA00022679"/>
    </source>
</evidence>
<organism evidence="4 5">
    <name type="scientific">Achromobacter denitrificans</name>
    <name type="common">Alcaligenes denitrificans</name>
    <dbReference type="NCBI Taxonomy" id="32002"/>
    <lineage>
        <taxon>Bacteria</taxon>
        <taxon>Pseudomonadati</taxon>
        <taxon>Pseudomonadota</taxon>
        <taxon>Betaproteobacteria</taxon>
        <taxon>Burkholderiales</taxon>
        <taxon>Alcaligenaceae</taxon>
        <taxon>Achromobacter</taxon>
    </lineage>
</organism>
<keyword evidence="2" id="KW-0012">Acyltransferase</keyword>
<dbReference type="InterPro" id="IPR016181">
    <property type="entry name" value="Acyl_CoA_acyltransferase"/>
</dbReference>
<dbReference type="SUPFAM" id="SSF55729">
    <property type="entry name" value="Acyl-CoA N-acyltransferases (Nat)"/>
    <property type="match status" value="1"/>
</dbReference>
<evidence type="ECO:0000313" key="4">
    <source>
        <dbReference type="EMBL" id="QKQ50541.1"/>
    </source>
</evidence>
<dbReference type="Gene3D" id="3.40.630.30">
    <property type="match status" value="1"/>
</dbReference>
<evidence type="ECO:0000256" key="2">
    <source>
        <dbReference type="ARBA" id="ARBA00023315"/>
    </source>
</evidence>
<dbReference type="InterPro" id="IPR000182">
    <property type="entry name" value="GNAT_dom"/>
</dbReference>
<dbReference type="EMBL" id="CP054569">
    <property type="protein sequence ID" value="QKQ50541.1"/>
    <property type="molecule type" value="Genomic_DNA"/>
</dbReference>
<dbReference type="AlphaFoldDB" id="A0A6N0JTL8"/>
<evidence type="ECO:0000313" key="5">
    <source>
        <dbReference type="Proteomes" id="UP000509782"/>
    </source>
</evidence>
<keyword evidence="1 4" id="KW-0808">Transferase</keyword>
<dbReference type="Proteomes" id="UP000509782">
    <property type="component" value="Chromosome"/>
</dbReference>
<proteinExistence type="predicted"/>
<dbReference type="PROSITE" id="PS51186">
    <property type="entry name" value="GNAT"/>
    <property type="match status" value="1"/>
</dbReference>
<dbReference type="PANTHER" id="PTHR43877:SF2">
    <property type="entry name" value="AMINOALKYLPHOSPHONATE N-ACETYLTRANSFERASE-RELATED"/>
    <property type="match status" value="1"/>
</dbReference>
<dbReference type="Pfam" id="PF00583">
    <property type="entry name" value="Acetyltransf_1"/>
    <property type="match status" value="1"/>
</dbReference>
<dbReference type="RefSeq" id="WP_174717275.1">
    <property type="nucleotide sequence ID" value="NZ_CP054569.1"/>
</dbReference>